<dbReference type="Gene3D" id="3.30.710.10">
    <property type="entry name" value="Potassium Channel Kv1.1, Chain A"/>
    <property type="match status" value="1"/>
</dbReference>
<proteinExistence type="predicted"/>
<dbReference type="SUPFAM" id="SSF54695">
    <property type="entry name" value="POZ domain"/>
    <property type="match status" value="1"/>
</dbReference>
<feature type="domain" description="BTB" evidence="1">
    <location>
        <begin position="33"/>
        <end position="103"/>
    </location>
</feature>
<evidence type="ECO:0000259" key="1">
    <source>
        <dbReference type="PROSITE" id="PS50097"/>
    </source>
</evidence>
<dbReference type="InterPro" id="IPR011333">
    <property type="entry name" value="SKP1/BTB/POZ_sf"/>
</dbReference>
<evidence type="ECO:0000313" key="3">
    <source>
        <dbReference type="Proteomes" id="UP001153069"/>
    </source>
</evidence>
<dbReference type="AlphaFoldDB" id="A0A9N8F3V1"/>
<gene>
    <name evidence="2" type="ORF">SEMRO_2727_G335671.1</name>
</gene>
<accession>A0A9N8F3V1</accession>
<protein>
    <recommendedName>
        <fullName evidence="1">BTB domain-containing protein</fullName>
    </recommendedName>
</protein>
<dbReference type="EMBL" id="CAICTM010002725">
    <property type="protein sequence ID" value="CAB9530060.1"/>
    <property type="molecule type" value="Genomic_DNA"/>
</dbReference>
<dbReference type="Pfam" id="PF00651">
    <property type="entry name" value="BTB"/>
    <property type="match status" value="1"/>
</dbReference>
<sequence>MMFSHPSMSTAVAAKAEVPLAQSFAMLANGEFCDVSLRANDGVLIPANSMALSVRSGYFKSLFQKRRSKQGKNSGYVVPIGLSSNILLAIVEYIHTDTPSILREMTIDARSTGKPTVDFMKKFQELLPLTEAAISVGLPGLYQKVQFCLSSILAVCPGLTFAILAASKQEGPAISRELEKQAQKVVGSVIPVPEALNEIVLGGIDVDTLRAILQDIQRENKLDVLGIDFLLSAWSESNPSIPDETKEHRLDEAKSLMHHVELGCWPLQWKHTGSQIFASGIRWNSDCLDFVCGLGGTYQWTVNTDATSNKKMFGSHIWLGVMKKKSTGEDTISFDIPEYCGQHTDCWGICGPSSDRDGPLSGHAARLFGKNGSRNVITMSLDLSDNNRSNGSLSISVDRQQSIRVVSNLRAHLEGAVGFVPAVSCMFASVNIVSFRKLTYNDR</sequence>
<dbReference type="InterPro" id="IPR000210">
    <property type="entry name" value="BTB/POZ_dom"/>
</dbReference>
<dbReference type="Proteomes" id="UP001153069">
    <property type="component" value="Unassembled WGS sequence"/>
</dbReference>
<dbReference type="SMART" id="SM00225">
    <property type="entry name" value="BTB"/>
    <property type="match status" value="1"/>
</dbReference>
<dbReference type="CDD" id="cd18186">
    <property type="entry name" value="BTB_POZ_ZBTB_KLHL-like"/>
    <property type="match status" value="1"/>
</dbReference>
<evidence type="ECO:0000313" key="2">
    <source>
        <dbReference type="EMBL" id="CAB9530060.1"/>
    </source>
</evidence>
<keyword evidence="3" id="KW-1185">Reference proteome</keyword>
<organism evidence="2 3">
    <name type="scientific">Seminavis robusta</name>
    <dbReference type="NCBI Taxonomy" id="568900"/>
    <lineage>
        <taxon>Eukaryota</taxon>
        <taxon>Sar</taxon>
        <taxon>Stramenopiles</taxon>
        <taxon>Ochrophyta</taxon>
        <taxon>Bacillariophyta</taxon>
        <taxon>Bacillariophyceae</taxon>
        <taxon>Bacillariophycidae</taxon>
        <taxon>Naviculales</taxon>
        <taxon>Naviculaceae</taxon>
        <taxon>Seminavis</taxon>
    </lineage>
</organism>
<name>A0A9N8F3V1_9STRA</name>
<dbReference type="OrthoDB" id="9997739at2759"/>
<dbReference type="PROSITE" id="PS50097">
    <property type="entry name" value="BTB"/>
    <property type="match status" value="1"/>
</dbReference>
<reference evidence="2" key="1">
    <citation type="submission" date="2020-06" db="EMBL/GenBank/DDBJ databases">
        <authorList>
            <consortium name="Plant Systems Biology data submission"/>
        </authorList>
    </citation>
    <scope>NUCLEOTIDE SEQUENCE</scope>
    <source>
        <strain evidence="2">D6</strain>
    </source>
</reference>
<comment type="caution">
    <text evidence="2">The sequence shown here is derived from an EMBL/GenBank/DDBJ whole genome shotgun (WGS) entry which is preliminary data.</text>
</comment>